<name>A0ABS1T9E0_9CLOT</name>
<evidence type="ECO:0000256" key="6">
    <source>
        <dbReference type="ARBA" id="ARBA00022840"/>
    </source>
</evidence>
<dbReference type="InterPro" id="IPR050095">
    <property type="entry name" value="ECF_ABC_transporter_ATP-bd"/>
</dbReference>
<evidence type="ECO:0000256" key="4">
    <source>
        <dbReference type="ARBA" id="ARBA00022475"/>
    </source>
</evidence>
<reference evidence="10 11" key="1">
    <citation type="submission" date="2021-01" db="EMBL/GenBank/DDBJ databases">
        <title>Genome public.</title>
        <authorList>
            <person name="Liu C."/>
            <person name="Sun Q."/>
        </authorList>
    </citation>
    <scope>NUCLEOTIDE SEQUENCE [LARGE SCALE GENOMIC DNA]</scope>
    <source>
        <strain evidence="10 11">YIM B02515</strain>
    </source>
</reference>
<dbReference type="InterPro" id="IPR003439">
    <property type="entry name" value="ABC_transporter-like_ATP-bd"/>
</dbReference>
<keyword evidence="8" id="KW-0472">Membrane</keyword>
<protein>
    <submittedName>
        <fullName evidence="10">ABC transporter ATP-binding protein</fullName>
    </submittedName>
</protein>
<dbReference type="Gene3D" id="3.40.50.300">
    <property type="entry name" value="P-loop containing nucleotide triphosphate hydrolases"/>
    <property type="match status" value="1"/>
</dbReference>
<dbReference type="CDD" id="cd03225">
    <property type="entry name" value="ABC_cobalt_CbiO_domain1"/>
    <property type="match status" value="1"/>
</dbReference>
<evidence type="ECO:0000256" key="1">
    <source>
        <dbReference type="ARBA" id="ARBA00004202"/>
    </source>
</evidence>
<dbReference type="InterPro" id="IPR017871">
    <property type="entry name" value="ABC_transporter-like_CS"/>
</dbReference>
<dbReference type="InterPro" id="IPR015856">
    <property type="entry name" value="ABC_transpr_CbiO/EcfA_su"/>
</dbReference>
<comment type="subcellular location">
    <subcellularLocation>
        <location evidence="1">Cell membrane</location>
        <topology evidence="1">Peripheral membrane protein</topology>
    </subcellularLocation>
</comment>
<organism evidence="10 11">
    <name type="scientific">Clostridium rhizosphaerae</name>
    <dbReference type="NCBI Taxonomy" id="2803861"/>
    <lineage>
        <taxon>Bacteria</taxon>
        <taxon>Bacillati</taxon>
        <taxon>Bacillota</taxon>
        <taxon>Clostridia</taxon>
        <taxon>Eubacteriales</taxon>
        <taxon>Clostridiaceae</taxon>
        <taxon>Clostridium</taxon>
    </lineage>
</organism>
<dbReference type="Proteomes" id="UP000632377">
    <property type="component" value="Unassembled WGS sequence"/>
</dbReference>
<dbReference type="SMART" id="SM00382">
    <property type="entry name" value="AAA"/>
    <property type="match status" value="1"/>
</dbReference>
<keyword evidence="3" id="KW-0813">Transport</keyword>
<evidence type="ECO:0000313" key="10">
    <source>
        <dbReference type="EMBL" id="MBL4935960.1"/>
    </source>
</evidence>
<evidence type="ECO:0000256" key="5">
    <source>
        <dbReference type="ARBA" id="ARBA00022741"/>
    </source>
</evidence>
<dbReference type="GO" id="GO:0005524">
    <property type="term" value="F:ATP binding"/>
    <property type="evidence" value="ECO:0007669"/>
    <property type="project" value="UniProtKB-KW"/>
</dbReference>
<accession>A0ABS1T9E0</accession>
<evidence type="ECO:0000259" key="9">
    <source>
        <dbReference type="PROSITE" id="PS50893"/>
    </source>
</evidence>
<evidence type="ECO:0000256" key="3">
    <source>
        <dbReference type="ARBA" id="ARBA00022448"/>
    </source>
</evidence>
<dbReference type="SUPFAM" id="SSF52540">
    <property type="entry name" value="P-loop containing nucleoside triphosphate hydrolases"/>
    <property type="match status" value="1"/>
</dbReference>
<dbReference type="PANTHER" id="PTHR43553">
    <property type="entry name" value="HEAVY METAL TRANSPORTER"/>
    <property type="match status" value="1"/>
</dbReference>
<dbReference type="PROSITE" id="PS50893">
    <property type="entry name" value="ABC_TRANSPORTER_2"/>
    <property type="match status" value="1"/>
</dbReference>
<keyword evidence="5" id="KW-0547">Nucleotide-binding</keyword>
<sequence length="241" mass="27171">MIQLNNLSFSYKEISALSNINLTIHKGESIALIGANGSGKSTLLKLINGIVFPSGGSYMFDGKEITEDSLEESKFSKIFHKRIGFVFQNSESQLFNSNVYEEIAFGPKQMGLEEEEIEIRVSDCLKLLDIEALRNRTPYNLSGGEKKRVAIASVLALNPEVLILDEPMNGLDPRTKRFIRELMLKLNASGKTLICSTHDFEYVDGVFKRAIVFSKDHTIIRDGLYNEIIQDEKFLIENNIK</sequence>
<dbReference type="PANTHER" id="PTHR43553:SF27">
    <property type="entry name" value="ENERGY-COUPLING FACTOR TRANSPORTER ATP-BINDING PROTEIN ECFA2"/>
    <property type="match status" value="1"/>
</dbReference>
<dbReference type="InterPro" id="IPR027417">
    <property type="entry name" value="P-loop_NTPase"/>
</dbReference>
<dbReference type="InterPro" id="IPR003593">
    <property type="entry name" value="AAA+_ATPase"/>
</dbReference>
<keyword evidence="6 10" id="KW-0067">ATP-binding</keyword>
<evidence type="ECO:0000256" key="7">
    <source>
        <dbReference type="ARBA" id="ARBA00022967"/>
    </source>
</evidence>
<proteinExistence type="inferred from homology"/>
<feature type="domain" description="ABC transporter" evidence="9">
    <location>
        <begin position="2"/>
        <end position="241"/>
    </location>
</feature>
<comment type="similarity">
    <text evidence="2">Belongs to the ABC transporter superfamily.</text>
</comment>
<evidence type="ECO:0000256" key="8">
    <source>
        <dbReference type="ARBA" id="ARBA00023136"/>
    </source>
</evidence>
<dbReference type="RefSeq" id="WP_202748541.1">
    <property type="nucleotide sequence ID" value="NZ_JAESWC010000002.1"/>
</dbReference>
<keyword evidence="11" id="KW-1185">Reference proteome</keyword>
<keyword evidence="4" id="KW-1003">Cell membrane</keyword>
<dbReference type="PROSITE" id="PS00211">
    <property type="entry name" value="ABC_TRANSPORTER_1"/>
    <property type="match status" value="1"/>
</dbReference>
<dbReference type="Pfam" id="PF00005">
    <property type="entry name" value="ABC_tran"/>
    <property type="match status" value="1"/>
</dbReference>
<gene>
    <name evidence="10" type="ORF">JK636_09325</name>
</gene>
<comment type="caution">
    <text evidence="10">The sequence shown here is derived from an EMBL/GenBank/DDBJ whole genome shotgun (WGS) entry which is preliminary data.</text>
</comment>
<evidence type="ECO:0000256" key="2">
    <source>
        <dbReference type="ARBA" id="ARBA00005417"/>
    </source>
</evidence>
<dbReference type="EMBL" id="JAESWC010000002">
    <property type="protein sequence ID" value="MBL4935960.1"/>
    <property type="molecule type" value="Genomic_DNA"/>
</dbReference>
<evidence type="ECO:0000313" key="11">
    <source>
        <dbReference type="Proteomes" id="UP000632377"/>
    </source>
</evidence>
<keyword evidence="7" id="KW-1278">Translocase</keyword>